<reference evidence="1 2" key="1">
    <citation type="submission" date="2023-01" db="EMBL/GenBank/DDBJ databases">
        <title>Psychroserpens ponticola sp. nov., isolated from seawater.</title>
        <authorList>
            <person name="Kristyanto S."/>
            <person name="Jung J."/>
            <person name="Kim J.M."/>
            <person name="Jeon C.O."/>
        </authorList>
    </citation>
    <scope>NUCLEOTIDE SEQUENCE [LARGE SCALE GENOMIC DNA]</scope>
    <source>
        <strain evidence="1 2">MSW6</strain>
    </source>
</reference>
<gene>
    <name evidence="1" type="ORF">MUN68_008875</name>
</gene>
<accession>A0ABY7S2J1</accession>
<evidence type="ECO:0000313" key="1">
    <source>
        <dbReference type="EMBL" id="WCO03608.1"/>
    </source>
</evidence>
<dbReference type="Gene3D" id="3.90.930.1">
    <property type="match status" value="1"/>
</dbReference>
<proteinExistence type="predicted"/>
<dbReference type="SUPFAM" id="SSF82185">
    <property type="entry name" value="Histone H3 K4-specific methyltransferase SET7/9 N-terminal domain"/>
    <property type="match status" value="2"/>
</dbReference>
<evidence type="ECO:0000313" key="2">
    <source>
        <dbReference type="Proteomes" id="UP001202717"/>
    </source>
</evidence>
<keyword evidence="2" id="KW-1185">Reference proteome</keyword>
<evidence type="ECO:0008006" key="3">
    <source>
        <dbReference type="Google" id="ProtNLM"/>
    </source>
</evidence>
<protein>
    <recommendedName>
        <fullName evidence="3">Toxin-antitoxin system YwqK family antitoxin</fullName>
    </recommendedName>
</protein>
<dbReference type="RefSeq" id="WP_249997427.1">
    <property type="nucleotide sequence ID" value="NZ_CP116221.1"/>
</dbReference>
<dbReference type="Pfam" id="PF07661">
    <property type="entry name" value="MORN_2"/>
    <property type="match status" value="6"/>
</dbReference>
<dbReference type="Proteomes" id="UP001202717">
    <property type="component" value="Chromosome"/>
</dbReference>
<organism evidence="1 2">
    <name type="scientific">Psychroserpens ponticola</name>
    <dbReference type="NCBI Taxonomy" id="2932268"/>
    <lineage>
        <taxon>Bacteria</taxon>
        <taxon>Pseudomonadati</taxon>
        <taxon>Bacteroidota</taxon>
        <taxon>Flavobacteriia</taxon>
        <taxon>Flavobacteriales</taxon>
        <taxon>Flavobacteriaceae</taxon>
        <taxon>Psychroserpens</taxon>
    </lineage>
</organism>
<dbReference type="EMBL" id="CP116221">
    <property type="protein sequence ID" value="WCO03608.1"/>
    <property type="molecule type" value="Genomic_DNA"/>
</dbReference>
<sequence length="336" mass="39415">MNWSNISWYLIRDKYKLERKDESNGKWIQFYKKNDSIPAKIFELKNGKLNGQYRQYYENGQLELIENYLDEKITGLGVNYYKSGKLRDSVKFRLDTARNGYVFSNKTFMKSYYENGKPKKIENYDSLGVKNGVWSDFYDNGQIKIEQYFTNKNTYLDNAANKNSYGKRTKILSHYYPNGQLRFTLNYSNDKIENGLFIEYYPSGNKKISGNLRNELRSGIWTEFYESGIIKSSGKFSSGSYTVCGVVPFTAYYEFKIGEWSYYYSNNKIKANGVYEYGSKNIENTCEGGANLKCGNLTNEWKFYNSNGESVTLEYAIENELILKEEVFRKRVYEIE</sequence>
<dbReference type="Gene3D" id="2.20.110.10">
    <property type="entry name" value="Histone H3 K4-specific methyltransferase SET7/9 N-terminal domain"/>
    <property type="match status" value="2"/>
</dbReference>
<dbReference type="InterPro" id="IPR011652">
    <property type="entry name" value="MORN_2"/>
</dbReference>
<name>A0ABY7S2J1_9FLAO</name>